<keyword evidence="2" id="KW-1185">Reference proteome</keyword>
<dbReference type="EMBL" id="NGFP01000001">
    <property type="protein sequence ID" value="OUD00143.1"/>
    <property type="molecule type" value="Genomic_DNA"/>
</dbReference>
<accession>A0A243RY71</accession>
<evidence type="ECO:0000313" key="2">
    <source>
        <dbReference type="Proteomes" id="UP000194761"/>
    </source>
</evidence>
<name>A0A243RY71_9ACTN</name>
<dbReference type="RefSeq" id="WP_086566543.1">
    <property type="nucleotide sequence ID" value="NZ_NGFP01000001.1"/>
</dbReference>
<dbReference type="Proteomes" id="UP000194761">
    <property type="component" value="Unassembled WGS sequence"/>
</dbReference>
<reference evidence="1 2" key="1">
    <citation type="submission" date="2017-05" db="EMBL/GenBank/DDBJ databases">
        <title>Biotechnological potential of actinobacteria isolated from South African environments.</title>
        <authorList>
            <person name="Le Roes-Hill M."/>
            <person name="Prins A."/>
            <person name="Durrell K.A."/>
        </authorList>
    </citation>
    <scope>NUCLEOTIDE SEQUENCE [LARGE SCALE GENOMIC DNA]</scope>
    <source>
        <strain evidence="1">M26</strain>
    </source>
</reference>
<proteinExistence type="predicted"/>
<evidence type="ECO:0000313" key="1">
    <source>
        <dbReference type="EMBL" id="OUD00143.1"/>
    </source>
</evidence>
<comment type="caution">
    <text evidence="1">The sequence shown here is derived from an EMBL/GenBank/DDBJ whole genome shotgun (WGS) entry which is preliminary data.</text>
</comment>
<gene>
    <name evidence="1" type="ORF">CA984_00315</name>
</gene>
<sequence>MTALSAQSPSAERLGILDLALARFSSDSLLTLLRAALDSPGCARFHDHLLLAWTRVLRRPRQPGRTAAARDLPALLTAALRAAPGRGVTTEREPNDARAQVHVDLDGQRWLLHPGELDHPLIFLRAVQATARAFVADDEGVGFAFTDLLELVLRHTHHTVAALAPAWPTPAGQPEEEFTCTVTEAEVAAADALGLDHLAPTGPYRERAAKALAYLTADIRTLPLRYTPDTPLLGAVLVVAAHGRHVPVPASVALDSLAAATGDLLATMKDPNAEMRLHQQTIERVAQLLDLREVPVQLETMCRIRLTSHRLELAVVTALADGILPALIERARTDLAETAAPGTGRLVIYGGPRVLGQEVITDTLYVHVEELAEILADASGELATLAWWVLEMTEHPGAEAIAYYDVLDAWVAWHREGMLLPPCPPTEGVALVSPYGRDLSWDRAAAWARTNDVLAAASLPPALTWRTAWLVAAETGEGQWADLFRPNDDAGPLLASVSTSPPVAILATALSDERALLDTTALAALAAGIRATLAGHPALTAHFTLPDGTTWLLHPTETLEILDPGQPPPDADRHASNQMLALSVGMDADRAVISIELDPAFLARFTHDGHQVLGQLLHHCAGRIRRARNAGEATTIEAFTAAWDASAPVLTLHVADSSQPAPAPPYAVPRSRHVHARALRTAAAAVRSAQVSAGAFTGADAVRPGGAAEQLLTALEQEFAKQIRAHHPDLTTVLAHQLNAALCTRTRGRQEAVVNLATGGSEVWAQEARRREADGAATTTALQLLLQQAIATPPVGEQPADVLAVAELLAFAELLLHVGVTAVTGSRRLHDLHLEVHDSGLFTLTGAPAPAVPVSDRTGGEKRLGFDLDAYRQAREQRWISRARATVPAPVAPEALFALQRRIPVPFTPLCPPPGSHLAQADQVLHQQWGCGLDALAAVLATAVDWPTGPDGTATTTETTIAQEAATWSHLPEADLRTAIGRLLLDAGNAADDRTHHYTEVERRTRLTTHPLIAHDGQILLLPWLIHTAQHLYAAYLSDARLPRPDVPAKATQHLDRHRRQHNDQLELDLKTIAERAGLPHRAHLDVGPAARLGIPGLPGEIDLLIADEQHQRLWVIEAKNPHGAIAPHNLTQHLDRFDTYRTKLLAKTKVIAAHSNPAAGACGVHNARTWRVIPLLVTRDLTPAAFTTDPAVPFTTADQLAQILSGRSDPHPGWNAIADSGP</sequence>
<dbReference type="AlphaFoldDB" id="A0A243RY71"/>
<protein>
    <submittedName>
        <fullName evidence="1">Uncharacterized protein</fullName>
    </submittedName>
</protein>
<organism evidence="1 2">
    <name type="scientific">Streptosporangium minutum</name>
    <dbReference type="NCBI Taxonomy" id="569862"/>
    <lineage>
        <taxon>Bacteria</taxon>
        <taxon>Bacillati</taxon>
        <taxon>Actinomycetota</taxon>
        <taxon>Actinomycetes</taxon>
        <taxon>Streptosporangiales</taxon>
        <taxon>Streptosporangiaceae</taxon>
        <taxon>Streptosporangium</taxon>
    </lineage>
</organism>